<reference evidence="1 2" key="1">
    <citation type="journal article" date="2021" name="Elife">
        <title>Chloroplast acquisition without the gene transfer in kleptoplastic sea slugs, Plakobranchus ocellatus.</title>
        <authorList>
            <person name="Maeda T."/>
            <person name="Takahashi S."/>
            <person name="Yoshida T."/>
            <person name="Shimamura S."/>
            <person name="Takaki Y."/>
            <person name="Nagai Y."/>
            <person name="Toyoda A."/>
            <person name="Suzuki Y."/>
            <person name="Arimoto A."/>
            <person name="Ishii H."/>
            <person name="Satoh N."/>
            <person name="Nishiyama T."/>
            <person name="Hasebe M."/>
            <person name="Maruyama T."/>
            <person name="Minagawa J."/>
            <person name="Obokata J."/>
            <person name="Shigenobu S."/>
        </authorList>
    </citation>
    <scope>NUCLEOTIDE SEQUENCE [LARGE SCALE GENOMIC DNA]</scope>
</reference>
<dbReference type="AlphaFoldDB" id="A0AAV4EZ46"/>
<dbReference type="Proteomes" id="UP000762676">
    <property type="component" value="Unassembled WGS sequence"/>
</dbReference>
<proteinExistence type="predicted"/>
<evidence type="ECO:0000313" key="1">
    <source>
        <dbReference type="EMBL" id="GFR65733.1"/>
    </source>
</evidence>
<accession>A0AAV4EZ46</accession>
<protein>
    <submittedName>
        <fullName evidence="1">Sedoheptulokinase</fullName>
    </submittedName>
</protein>
<evidence type="ECO:0000313" key="2">
    <source>
        <dbReference type="Proteomes" id="UP000762676"/>
    </source>
</evidence>
<sequence length="167" mass="18033">MTKNTAPSTQSLSPLTINPVLFGERHDKDLRASVSGLDYASLSNVGHLFHALSEGIINNLHQMVSSEYLTQLGILRLQVSGSVPINNKVVMNRLRQLYSDCGLVDGKVQCFGGDKAQEAVKEDGRTNRGDDERVKQKLEIIMDTQGLEAVGSALGAALVTQHCSING</sequence>
<keyword evidence="2" id="KW-1185">Reference proteome</keyword>
<comment type="caution">
    <text evidence="1">The sequence shown here is derived from an EMBL/GenBank/DDBJ whole genome shotgun (WGS) entry which is preliminary data.</text>
</comment>
<dbReference type="EMBL" id="BMAT01000403">
    <property type="protein sequence ID" value="GFR65733.1"/>
    <property type="molecule type" value="Genomic_DNA"/>
</dbReference>
<name>A0AAV4EZ46_9GAST</name>
<gene>
    <name evidence="1" type="ORF">ElyMa_000210300</name>
</gene>
<organism evidence="1 2">
    <name type="scientific">Elysia marginata</name>
    <dbReference type="NCBI Taxonomy" id="1093978"/>
    <lineage>
        <taxon>Eukaryota</taxon>
        <taxon>Metazoa</taxon>
        <taxon>Spiralia</taxon>
        <taxon>Lophotrochozoa</taxon>
        <taxon>Mollusca</taxon>
        <taxon>Gastropoda</taxon>
        <taxon>Heterobranchia</taxon>
        <taxon>Euthyneura</taxon>
        <taxon>Panpulmonata</taxon>
        <taxon>Sacoglossa</taxon>
        <taxon>Placobranchoidea</taxon>
        <taxon>Plakobranchidae</taxon>
        <taxon>Elysia</taxon>
    </lineage>
</organism>